<keyword evidence="2" id="KW-1185">Reference proteome</keyword>
<reference evidence="2" key="1">
    <citation type="submission" date="2016-10" db="EMBL/GenBank/DDBJ databases">
        <authorList>
            <person name="Varghese N."/>
            <person name="Submissions S."/>
        </authorList>
    </citation>
    <scope>NUCLEOTIDE SEQUENCE [LARGE SCALE GENOMIC DNA]</scope>
    <source>
        <strain evidence="2">DSM 23515</strain>
    </source>
</reference>
<accession>A0A1I2K4H8</accession>
<gene>
    <name evidence="1" type="ORF">SAMN04488033_101273</name>
</gene>
<dbReference type="PROSITE" id="PS51257">
    <property type="entry name" value="PROKAR_LIPOPROTEIN"/>
    <property type="match status" value="1"/>
</dbReference>
<dbReference type="Proteomes" id="UP000199116">
    <property type="component" value="Unassembled WGS sequence"/>
</dbReference>
<dbReference type="RefSeq" id="WP_075326477.1">
    <property type="nucleotide sequence ID" value="NZ_FOOH01000001.1"/>
</dbReference>
<evidence type="ECO:0000313" key="2">
    <source>
        <dbReference type="Proteomes" id="UP000199116"/>
    </source>
</evidence>
<protein>
    <submittedName>
        <fullName evidence="1">Uncharacterized protein</fullName>
    </submittedName>
</protein>
<dbReference type="AlphaFoldDB" id="A0A1I2K4H8"/>
<dbReference type="EMBL" id="FOOH01000001">
    <property type="protein sequence ID" value="SFF59826.1"/>
    <property type="molecule type" value="Genomic_DNA"/>
</dbReference>
<name>A0A1I2K4H8_9FLAO</name>
<proteinExistence type="predicted"/>
<sequence length="179" mass="20424">MKISNFFLFFLVLFSCSENENNNSAITGESGVSYNESKKVWSELKNINGNSYSYTISFISWSGFGNRTIISVKDGIISKREYLYYEQTYSDEGEMVEVEIKSYTETGEEIGSNSEGFDPLLIDELYQTCLSDYLNINKADNEIYFNTDEAGIISNCGFVETGCVDDCFRGFRISEFNWL</sequence>
<organism evidence="1 2">
    <name type="scientific">Salegentibacter agarivorans</name>
    <dbReference type="NCBI Taxonomy" id="345907"/>
    <lineage>
        <taxon>Bacteria</taxon>
        <taxon>Pseudomonadati</taxon>
        <taxon>Bacteroidota</taxon>
        <taxon>Flavobacteriia</taxon>
        <taxon>Flavobacteriales</taxon>
        <taxon>Flavobacteriaceae</taxon>
        <taxon>Salegentibacter</taxon>
    </lineage>
</organism>
<evidence type="ECO:0000313" key="1">
    <source>
        <dbReference type="EMBL" id="SFF59826.1"/>
    </source>
</evidence>